<evidence type="ECO:0000259" key="2">
    <source>
        <dbReference type="Pfam" id="PF14351"/>
    </source>
</evidence>
<feature type="transmembrane region" description="Helical" evidence="1">
    <location>
        <begin position="291"/>
        <end position="311"/>
    </location>
</feature>
<accession>A0ABS9BK95</accession>
<keyword evidence="1" id="KW-1133">Transmembrane helix</keyword>
<feature type="transmembrane region" description="Helical" evidence="1">
    <location>
        <begin position="68"/>
        <end position="87"/>
    </location>
</feature>
<feature type="transmembrane region" description="Helical" evidence="1">
    <location>
        <begin position="44"/>
        <end position="61"/>
    </location>
</feature>
<keyword evidence="1" id="KW-0812">Transmembrane</keyword>
<dbReference type="InterPro" id="IPR025513">
    <property type="entry name" value="DUF4401"/>
</dbReference>
<dbReference type="Proteomes" id="UP001200145">
    <property type="component" value="Unassembled WGS sequence"/>
</dbReference>
<feature type="transmembrane region" description="Helical" evidence="1">
    <location>
        <begin position="143"/>
        <end position="159"/>
    </location>
</feature>
<keyword evidence="4" id="KW-1185">Reference proteome</keyword>
<evidence type="ECO:0000256" key="1">
    <source>
        <dbReference type="SAM" id="Phobius"/>
    </source>
</evidence>
<feature type="transmembrane region" description="Helical" evidence="1">
    <location>
        <begin position="197"/>
        <end position="214"/>
    </location>
</feature>
<feature type="transmembrane region" description="Helical" evidence="1">
    <location>
        <begin position="266"/>
        <end position="284"/>
    </location>
</feature>
<dbReference type="Pfam" id="PF14351">
    <property type="entry name" value="DUF4401"/>
    <property type="match status" value="1"/>
</dbReference>
<organism evidence="3 4">
    <name type="scientific">Flavihumibacter fluminis</name>
    <dbReference type="NCBI Taxonomy" id="2909236"/>
    <lineage>
        <taxon>Bacteria</taxon>
        <taxon>Pseudomonadati</taxon>
        <taxon>Bacteroidota</taxon>
        <taxon>Chitinophagia</taxon>
        <taxon>Chitinophagales</taxon>
        <taxon>Chitinophagaceae</taxon>
        <taxon>Flavihumibacter</taxon>
    </lineage>
</organism>
<feature type="domain" description="DUF4401" evidence="2">
    <location>
        <begin position="14"/>
        <end position="313"/>
    </location>
</feature>
<feature type="transmembrane region" description="Helical" evidence="1">
    <location>
        <begin position="12"/>
        <end position="38"/>
    </location>
</feature>
<sequence length="321" mass="35153">MSNMETKPPVQVSLPIKIISIIGGILASSSFVGFLLIVGLFESPVAQVAGGLLFIAIAIWLDKQYNNVLLDTMSISLFLIGGFMTGLGLSEFGASNTVICLIYILIGAICFFITQNLVLALVALLSVHASIVSIILINDLHEIILAYIPILAAGCYYIYSKQDGFKKYPAIRTAITVAFLSALILPGIRYTIPISPAHFWIASAGIILIVLYLVHSISKQYFEPASGWSLKLQIAALLFLLPTLFAPSIAGAIFLLLLAFQFGYKTGFILAIISSIYFISQYYYDLTFTLLTKSILLLVSGIIFLVLYFILSKKLRLDEKI</sequence>
<evidence type="ECO:0000313" key="3">
    <source>
        <dbReference type="EMBL" id="MCF1715654.1"/>
    </source>
</evidence>
<feature type="transmembrane region" description="Helical" evidence="1">
    <location>
        <begin position="235"/>
        <end position="260"/>
    </location>
</feature>
<comment type="caution">
    <text evidence="3">The sequence shown here is derived from an EMBL/GenBank/DDBJ whole genome shotgun (WGS) entry which is preliminary data.</text>
</comment>
<name>A0ABS9BK95_9BACT</name>
<protein>
    <submittedName>
        <fullName evidence="3">DUF4401 domain-containing protein</fullName>
    </submittedName>
</protein>
<feature type="transmembrane region" description="Helical" evidence="1">
    <location>
        <begin position="93"/>
        <end position="113"/>
    </location>
</feature>
<dbReference type="EMBL" id="JAKEVY010000003">
    <property type="protein sequence ID" value="MCF1715654.1"/>
    <property type="molecule type" value="Genomic_DNA"/>
</dbReference>
<feature type="transmembrane region" description="Helical" evidence="1">
    <location>
        <begin position="171"/>
        <end position="191"/>
    </location>
</feature>
<dbReference type="RefSeq" id="WP_234866603.1">
    <property type="nucleotide sequence ID" value="NZ_JAKEVY010000003.1"/>
</dbReference>
<proteinExistence type="predicted"/>
<reference evidence="3 4" key="1">
    <citation type="submission" date="2022-01" db="EMBL/GenBank/DDBJ databases">
        <title>Flavihumibacter sp. nov., isolated from sediment of a river.</title>
        <authorList>
            <person name="Liu H."/>
        </authorList>
    </citation>
    <scope>NUCLEOTIDE SEQUENCE [LARGE SCALE GENOMIC DNA]</scope>
    <source>
        <strain evidence="3 4">RY-1</strain>
    </source>
</reference>
<keyword evidence="1" id="KW-0472">Membrane</keyword>
<evidence type="ECO:0000313" key="4">
    <source>
        <dbReference type="Proteomes" id="UP001200145"/>
    </source>
</evidence>
<gene>
    <name evidence="3" type="ORF">L0U88_13535</name>
</gene>